<dbReference type="AlphaFoldDB" id="M5EHF0"/>
<keyword evidence="3" id="KW-1185">Reference proteome</keyword>
<evidence type="ECO:0000256" key="1">
    <source>
        <dbReference type="SAM" id="Phobius"/>
    </source>
</evidence>
<reference evidence="2 3" key="1">
    <citation type="submission" date="2013-02" db="EMBL/GenBank/DDBJ databases">
        <authorList>
            <person name="Genoscope - CEA"/>
        </authorList>
    </citation>
    <scope>NUCLEOTIDE SEQUENCE [LARGE SCALE GENOMIC DNA]</scope>
    <source>
        <strain evidence="2 3">STM 2683</strain>
    </source>
</reference>
<feature type="transmembrane region" description="Helical" evidence="1">
    <location>
        <begin position="56"/>
        <end position="81"/>
    </location>
</feature>
<dbReference type="OrthoDB" id="3817502at2"/>
<organism evidence="2 3">
    <name type="scientific">Mesorhizobium metallidurans STM 2683</name>
    <dbReference type="NCBI Taxonomy" id="1297569"/>
    <lineage>
        <taxon>Bacteria</taxon>
        <taxon>Pseudomonadati</taxon>
        <taxon>Pseudomonadota</taxon>
        <taxon>Alphaproteobacteria</taxon>
        <taxon>Hyphomicrobiales</taxon>
        <taxon>Phyllobacteriaceae</taxon>
        <taxon>Mesorhizobium</taxon>
    </lineage>
</organism>
<evidence type="ECO:0000313" key="2">
    <source>
        <dbReference type="EMBL" id="CCV03695.1"/>
    </source>
</evidence>
<dbReference type="STRING" id="1297569.MESS2_110115"/>
<dbReference type="EMBL" id="CAUM01000013">
    <property type="protein sequence ID" value="CCV03695.1"/>
    <property type="molecule type" value="Genomic_DNA"/>
</dbReference>
<dbReference type="Proteomes" id="UP000012062">
    <property type="component" value="Unassembled WGS sequence"/>
</dbReference>
<dbReference type="InterPro" id="IPR017853">
    <property type="entry name" value="GH"/>
</dbReference>
<keyword evidence="1" id="KW-1133">Transmembrane helix</keyword>
<protein>
    <submittedName>
        <fullName evidence="2">Uncharacterized protein</fullName>
    </submittedName>
</protein>
<dbReference type="SUPFAM" id="SSF51445">
    <property type="entry name" value="(Trans)glycosidases"/>
    <property type="match status" value="1"/>
</dbReference>
<comment type="caution">
    <text evidence="2">The sequence shown here is derived from an EMBL/GenBank/DDBJ whole genome shotgun (WGS) entry which is preliminary data.</text>
</comment>
<keyword evidence="1" id="KW-0812">Transmembrane</keyword>
<keyword evidence="1" id="KW-0472">Membrane</keyword>
<proteinExistence type="predicted"/>
<dbReference type="eggNOG" id="COG1711">
    <property type="taxonomic scope" value="Bacteria"/>
</dbReference>
<evidence type="ECO:0000313" key="3">
    <source>
        <dbReference type="Proteomes" id="UP000012062"/>
    </source>
</evidence>
<accession>M5EHF0</accession>
<sequence>MGGCMMKSTIANACRLVTACLARLIVVDPAVAVQNIEPKHGAAPARSRPQLERLGSLISFGGSMMAGTSILCVSALLILLFDQPKLSAEENGITLHYTSGGSAAAIAAAGFNLADVQYVEQLNALPPGMKGLIWLNETSGVTPRFIAKVKPFIGNAKLFGFRLGDEPDITGKYHSPAVSPAALKAEADWIRANVPGAVTFITLMDMGSFDAPSYMNTFNPANTGIDFFGLDPYPVRGKVFDLDFIDRTVEAAVAAGIPLNKIVPVFQAFGGGNWRTYTGGVKDVYKLPTPDQANQMFARWATYTPNPVFDFAYAWGSQNGDTKLGSTSPEALSLRAAFKAHNTAQRSQ</sequence>
<gene>
    <name evidence="2" type="ORF">MESS2_110115</name>
</gene>
<name>M5EHF0_9HYPH</name>